<feature type="domain" description="Thioredoxin" evidence="15">
    <location>
        <begin position="92"/>
        <end position="255"/>
    </location>
</feature>
<comment type="catalytic activity">
    <reaction evidence="12">
        <text>a hydroperoxide + [thioredoxin]-dithiol = an alcohol + [thioredoxin]-disulfide + H2O</text>
        <dbReference type="Rhea" id="RHEA:62620"/>
        <dbReference type="Rhea" id="RHEA-COMP:10698"/>
        <dbReference type="Rhea" id="RHEA-COMP:10700"/>
        <dbReference type="ChEBI" id="CHEBI:15377"/>
        <dbReference type="ChEBI" id="CHEBI:29950"/>
        <dbReference type="ChEBI" id="CHEBI:30879"/>
        <dbReference type="ChEBI" id="CHEBI:35924"/>
        <dbReference type="ChEBI" id="CHEBI:50058"/>
        <dbReference type="EC" id="1.11.1.24"/>
    </reaction>
</comment>
<evidence type="ECO:0000256" key="12">
    <source>
        <dbReference type="ARBA" id="ARBA00049091"/>
    </source>
</evidence>
<protein>
    <recommendedName>
        <fullName evidence="3">thioredoxin-dependent peroxiredoxin</fullName>
        <ecNumber evidence="3">1.11.1.24</ecNumber>
    </recommendedName>
    <alternativeName>
        <fullName evidence="13">Nuclear thiol peroxidase</fullName>
    </alternativeName>
    <alternativeName>
        <fullName evidence="10">Thioredoxin peroxidase</fullName>
    </alternativeName>
</protein>
<evidence type="ECO:0000256" key="9">
    <source>
        <dbReference type="ARBA" id="ARBA00023284"/>
    </source>
</evidence>
<keyword evidence="4" id="KW-0575">Peroxidase</keyword>
<dbReference type="InterPro" id="IPR036249">
    <property type="entry name" value="Thioredoxin-like_sf"/>
</dbReference>
<evidence type="ECO:0000256" key="10">
    <source>
        <dbReference type="ARBA" id="ARBA00032824"/>
    </source>
</evidence>
<evidence type="ECO:0000256" key="4">
    <source>
        <dbReference type="ARBA" id="ARBA00022559"/>
    </source>
</evidence>
<evidence type="ECO:0000256" key="1">
    <source>
        <dbReference type="ARBA" id="ARBA00004123"/>
    </source>
</evidence>
<evidence type="ECO:0000256" key="3">
    <source>
        <dbReference type="ARBA" id="ARBA00013017"/>
    </source>
</evidence>
<evidence type="ECO:0000256" key="8">
    <source>
        <dbReference type="ARBA" id="ARBA00023242"/>
    </source>
</evidence>
<dbReference type="EC" id="1.11.1.24" evidence="3"/>
<dbReference type="STRING" id="329885.A0A4U0VIC5"/>
<comment type="subcellular location">
    <subcellularLocation>
        <location evidence="1">Nucleus</location>
    </subcellularLocation>
</comment>
<accession>A0A4U0VIC5</accession>
<dbReference type="EMBL" id="NAJP01000003">
    <property type="protein sequence ID" value="TKA48522.1"/>
    <property type="molecule type" value="Genomic_DNA"/>
</dbReference>
<dbReference type="GO" id="GO:0008379">
    <property type="term" value="F:thioredoxin peroxidase activity"/>
    <property type="evidence" value="ECO:0007669"/>
    <property type="project" value="TreeGrafter"/>
</dbReference>
<dbReference type="CDD" id="cd03017">
    <property type="entry name" value="PRX_BCP"/>
    <property type="match status" value="1"/>
</dbReference>
<comment type="caution">
    <text evidence="16">The sequence shown here is derived from an EMBL/GenBank/DDBJ whole genome shotgun (WGS) entry which is preliminary data.</text>
</comment>
<dbReference type="GO" id="GO:0005737">
    <property type="term" value="C:cytoplasm"/>
    <property type="evidence" value="ECO:0007669"/>
    <property type="project" value="TreeGrafter"/>
</dbReference>
<feature type="compositionally biased region" description="Basic residues" evidence="14">
    <location>
        <begin position="19"/>
        <end position="30"/>
    </location>
</feature>
<dbReference type="InterPro" id="IPR013766">
    <property type="entry name" value="Thioredoxin_domain"/>
</dbReference>
<dbReference type="GO" id="GO:0005634">
    <property type="term" value="C:nucleus"/>
    <property type="evidence" value="ECO:0007669"/>
    <property type="project" value="UniProtKB-SubCell"/>
</dbReference>
<keyword evidence="7" id="KW-1015">Disulfide bond</keyword>
<dbReference type="Gene3D" id="3.40.30.10">
    <property type="entry name" value="Glutaredoxin"/>
    <property type="match status" value="1"/>
</dbReference>
<comment type="similarity">
    <text evidence="11">Belongs to the peroxiredoxin family. BCP/PrxQ subfamily.</text>
</comment>
<dbReference type="Proteomes" id="UP000310066">
    <property type="component" value="Unassembled WGS sequence"/>
</dbReference>
<evidence type="ECO:0000256" key="5">
    <source>
        <dbReference type="ARBA" id="ARBA00022862"/>
    </source>
</evidence>
<dbReference type="GO" id="GO:0034599">
    <property type="term" value="P:cellular response to oxidative stress"/>
    <property type="evidence" value="ECO:0007669"/>
    <property type="project" value="UniProtKB-ARBA"/>
</dbReference>
<dbReference type="PANTHER" id="PTHR42801">
    <property type="entry name" value="THIOREDOXIN-DEPENDENT PEROXIDE REDUCTASE"/>
    <property type="match status" value="1"/>
</dbReference>
<feature type="region of interest" description="Disordered" evidence="14">
    <location>
        <begin position="1"/>
        <end position="123"/>
    </location>
</feature>
<feature type="compositionally biased region" description="Pro residues" evidence="14">
    <location>
        <begin position="279"/>
        <end position="288"/>
    </location>
</feature>
<feature type="compositionally biased region" description="Low complexity" evidence="14">
    <location>
        <begin position="317"/>
        <end position="331"/>
    </location>
</feature>
<evidence type="ECO:0000256" key="2">
    <source>
        <dbReference type="ARBA" id="ARBA00011245"/>
    </source>
</evidence>
<evidence type="ECO:0000259" key="15">
    <source>
        <dbReference type="PROSITE" id="PS51352"/>
    </source>
</evidence>
<dbReference type="PANTHER" id="PTHR42801:SF23">
    <property type="entry name" value="PEROXIREDOXIN DOT5"/>
    <property type="match status" value="1"/>
</dbReference>
<evidence type="ECO:0000313" key="17">
    <source>
        <dbReference type="Proteomes" id="UP000310066"/>
    </source>
</evidence>
<sequence length="548" mass="57704">MPAELRKRAAPAPAAPPPKAKKATTTKSKAKKEDAAAKETEPPASNPAEDPKAGIPDGAGGVSATAEITGADVAQEVAAKAETEAVKGKKGAKAGKSEGATETPKTGGSIELEGFGEEIETNEGEKTTLAKLVESSKAGVVLFTYPKASTPGCTKQACLFRDAYTPLTATGLSIYGLSTDSPKSNTTFKTKQKLPYPLLCDPSATLIAAIGFKSGKSTTRGVFVVDKSGKVLAAEAGGPQVTVDVVKGVVETMGGDSGASGIQKAEERAGGDAERAIATPPPSTLPPCPKALVLGSASSTHDSAIIASPLHSPPLPDSDSSSLSSTSSITPTPTPDPDFPAVVQGTTRLHPTCYHTKGKSLATEKTHYTLCGSKPRCREALLKPVPSTGGHNFRLTTDHPLRDLCWWLGERGSRECDRDGEVVAQARFTEGHLRGAVGLAWEQFRDLGDELKHLLEFAGRESYGLVFRDTEPAVVDRLRAEDLLGMDREGLLDALGEVAVEIDRVAGKIEMVEREIVKKMVEVAEEGGWGERECLWRLGFCDEVDGMY</sequence>
<organism evidence="16 17">
    <name type="scientific">Friedmanniomyces endolithicus</name>
    <dbReference type="NCBI Taxonomy" id="329885"/>
    <lineage>
        <taxon>Eukaryota</taxon>
        <taxon>Fungi</taxon>
        <taxon>Dikarya</taxon>
        <taxon>Ascomycota</taxon>
        <taxon>Pezizomycotina</taxon>
        <taxon>Dothideomycetes</taxon>
        <taxon>Dothideomycetidae</taxon>
        <taxon>Mycosphaerellales</taxon>
        <taxon>Teratosphaeriaceae</taxon>
        <taxon>Friedmanniomyces</taxon>
    </lineage>
</organism>
<keyword evidence="6" id="KW-0560">Oxidoreductase</keyword>
<dbReference type="Pfam" id="PF00578">
    <property type="entry name" value="AhpC-TSA"/>
    <property type="match status" value="1"/>
</dbReference>
<feature type="region of interest" description="Disordered" evidence="14">
    <location>
        <begin position="254"/>
        <end position="288"/>
    </location>
</feature>
<dbReference type="GO" id="GO:0045454">
    <property type="term" value="P:cell redox homeostasis"/>
    <property type="evidence" value="ECO:0007669"/>
    <property type="project" value="TreeGrafter"/>
</dbReference>
<proteinExistence type="inferred from homology"/>
<evidence type="ECO:0000256" key="6">
    <source>
        <dbReference type="ARBA" id="ARBA00023002"/>
    </source>
</evidence>
<dbReference type="FunFam" id="3.40.30.10:FF:000157">
    <property type="entry name" value="DOT5p Nuclear thiol peroxidase"/>
    <property type="match status" value="1"/>
</dbReference>
<dbReference type="AlphaFoldDB" id="A0A4U0VIC5"/>
<comment type="subunit">
    <text evidence="2">Monomer.</text>
</comment>
<dbReference type="InterPro" id="IPR050924">
    <property type="entry name" value="Peroxiredoxin_BCP/PrxQ"/>
</dbReference>
<evidence type="ECO:0000313" key="16">
    <source>
        <dbReference type="EMBL" id="TKA48522.1"/>
    </source>
</evidence>
<evidence type="ECO:0000256" key="13">
    <source>
        <dbReference type="ARBA" id="ARBA00077538"/>
    </source>
</evidence>
<feature type="region of interest" description="Disordered" evidence="14">
    <location>
        <begin position="306"/>
        <end position="339"/>
    </location>
</feature>
<feature type="compositionally biased region" description="Basic and acidic residues" evidence="14">
    <location>
        <begin position="31"/>
        <end position="41"/>
    </location>
</feature>
<keyword evidence="9" id="KW-0676">Redox-active center</keyword>
<reference evidence="16 17" key="1">
    <citation type="submission" date="2017-03" db="EMBL/GenBank/DDBJ databases">
        <title>Genomes of endolithic fungi from Antarctica.</title>
        <authorList>
            <person name="Coleine C."/>
            <person name="Masonjones S."/>
            <person name="Stajich J.E."/>
        </authorList>
    </citation>
    <scope>NUCLEOTIDE SEQUENCE [LARGE SCALE GENOMIC DNA]</scope>
    <source>
        <strain evidence="16 17">CCFEE 5311</strain>
    </source>
</reference>
<evidence type="ECO:0000256" key="7">
    <source>
        <dbReference type="ARBA" id="ARBA00023157"/>
    </source>
</evidence>
<dbReference type="InterPro" id="IPR000866">
    <property type="entry name" value="AhpC/TSA"/>
</dbReference>
<dbReference type="PROSITE" id="PS51352">
    <property type="entry name" value="THIOREDOXIN_2"/>
    <property type="match status" value="1"/>
</dbReference>
<feature type="compositionally biased region" description="Basic and acidic residues" evidence="14">
    <location>
        <begin position="264"/>
        <end position="275"/>
    </location>
</feature>
<keyword evidence="5" id="KW-0049">Antioxidant</keyword>
<evidence type="ECO:0000256" key="14">
    <source>
        <dbReference type="SAM" id="MobiDB-lite"/>
    </source>
</evidence>
<keyword evidence="8" id="KW-0539">Nucleus</keyword>
<gene>
    <name evidence="16" type="ORF">B0A54_00658</name>
</gene>
<evidence type="ECO:0000256" key="11">
    <source>
        <dbReference type="ARBA" id="ARBA00038489"/>
    </source>
</evidence>
<name>A0A4U0VIC5_9PEZI</name>
<dbReference type="OrthoDB" id="338622at2759"/>
<dbReference type="SUPFAM" id="SSF52833">
    <property type="entry name" value="Thioredoxin-like"/>
    <property type="match status" value="1"/>
</dbReference>